<dbReference type="InterPro" id="IPR036736">
    <property type="entry name" value="ACP-like_sf"/>
</dbReference>
<dbReference type="AlphaFoldDB" id="A0A3N0EHZ2"/>
<dbReference type="OrthoDB" id="6434357at2"/>
<accession>A0A3N0EHZ2</accession>
<dbReference type="EMBL" id="RJMB01000001">
    <property type="protein sequence ID" value="RNL87508.1"/>
    <property type="molecule type" value="Genomic_DNA"/>
</dbReference>
<proteinExistence type="predicted"/>
<keyword evidence="3" id="KW-1185">Reference proteome</keyword>
<dbReference type="SUPFAM" id="SSF47336">
    <property type="entry name" value="ACP-like"/>
    <property type="match status" value="1"/>
</dbReference>
<comment type="caution">
    <text evidence="2">The sequence shown here is derived from an EMBL/GenBank/DDBJ whole genome shotgun (WGS) entry which is preliminary data.</text>
</comment>
<organism evidence="2 3">
    <name type="scientific">Halostreptopolyspora alba</name>
    <dbReference type="NCBI Taxonomy" id="2487137"/>
    <lineage>
        <taxon>Bacteria</taxon>
        <taxon>Bacillati</taxon>
        <taxon>Actinomycetota</taxon>
        <taxon>Actinomycetes</taxon>
        <taxon>Streptosporangiales</taxon>
        <taxon>Nocardiopsidaceae</taxon>
        <taxon>Halostreptopolyspora</taxon>
    </lineage>
</organism>
<name>A0A3N0EHZ2_9ACTN</name>
<evidence type="ECO:0000313" key="2">
    <source>
        <dbReference type="EMBL" id="RNL87508.1"/>
    </source>
</evidence>
<feature type="domain" description="Carrier" evidence="1">
    <location>
        <begin position="13"/>
        <end position="80"/>
    </location>
</feature>
<sequence>MPPSDWEMLARDCLVEVLAHGVRPEEVHLDSELTRDLGLSSLNKVLLLTNLCQETGVGLNNFTEQDLARMTTLRNILDALRARSGAAAS</sequence>
<protein>
    <submittedName>
        <fullName evidence="2">Acyl carrier protein</fullName>
    </submittedName>
</protein>
<dbReference type="Pfam" id="PF00550">
    <property type="entry name" value="PP-binding"/>
    <property type="match status" value="1"/>
</dbReference>
<dbReference type="RefSeq" id="WP_123199373.1">
    <property type="nucleotide sequence ID" value="NZ_RJMB01000001.1"/>
</dbReference>
<evidence type="ECO:0000259" key="1">
    <source>
        <dbReference type="Pfam" id="PF00550"/>
    </source>
</evidence>
<dbReference type="Proteomes" id="UP000269198">
    <property type="component" value="Unassembled WGS sequence"/>
</dbReference>
<dbReference type="Gene3D" id="1.10.1200.10">
    <property type="entry name" value="ACP-like"/>
    <property type="match status" value="1"/>
</dbReference>
<gene>
    <name evidence="2" type="ORF">EFW17_01460</name>
</gene>
<evidence type="ECO:0000313" key="3">
    <source>
        <dbReference type="Proteomes" id="UP000269198"/>
    </source>
</evidence>
<reference evidence="2 3" key="1">
    <citation type="submission" date="2018-11" db="EMBL/GenBank/DDBJ databases">
        <title>The genome draft of YIM 96095.</title>
        <authorList>
            <person name="Tang S.-K."/>
            <person name="Chunyu W.-X."/>
            <person name="Feng Y.-Z."/>
        </authorList>
    </citation>
    <scope>NUCLEOTIDE SEQUENCE [LARGE SCALE GENOMIC DNA]</scope>
    <source>
        <strain evidence="2 3">YIM 96095</strain>
    </source>
</reference>
<dbReference type="InterPro" id="IPR009081">
    <property type="entry name" value="PP-bd_ACP"/>
</dbReference>